<evidence type="ECO:0000313" key="1">
    <source>
        <dbReference type="EMBL" id="QJQ82597.1"/>
    </source>
</evidence>
<dbReference type="EMBL" id="MT424636">
    <property type="protein sequence ID" value="QJQ82597.1"/>
    <property type="molecule type" value="Genomic_DNA"/>
</dbReference>
<accession>A0A6M4EKF1</accession>
<keyword evidence="2" id="KW-1185">Reference proteome</keyword>
<organism evidence="1 2">
    <name type="scientific">Synechococcus phage S-SBP1</name>
    <dbReference type="NCBI Taxonomy" id="2735125"/>
    <lineage>
        <taxon>Viruses</taxon>
        <taxon>Duplodnaviria</taxon>
        <taxon>Heunggongvirae</taxon>
        <taxon>Uroviricota</taxon>
        <taxon>Caudoviricetes</taxon>
        <taxon>Autographivirales</taxon>
        <taxon>Sechaudvirinae</taxon>
        <taxon>Spiovirus</taxon>
        <taxon>Spiovirus sbp1</taxon>
    </lineage>
</organism>
<evidence type="ECO:0000313" key="2">
    <source>
        <dbReference type="Proteomes" id="UP000502509"/>
    </source>
</evidence>
<name>A0A6M4EKF1_9CAUD</name>
<reference evidence="1 2" key="1">
    <citation type="submission" date="2020-05" db="EMBL/GenBank/DDBJ databases">
        <title>Programmed transcriptomes of a marine cyanopodovirus and its Synechococcus host during infection.</title>
        <authorList>
            <person name="Huang S."/>
        </authorList>
    </citation>
    <scope>NUCLEOTIDE SEQUENCE [LARGE SCALE GENOMIC DNA]</scope>
</reference>
<protein>
    <submittedName>
        <fullName evidence="1">Uncharacterized protein</fullName>
    </submittedName>
</protein>
<dbReference type="Proteomes" id="UP000502509">
    <property type="component" value="Segment"/>
</dbReference>
<gene>
    <name evidence="1" type="ORF">SSBP1_gp31</name>
</gene>
<sequence length="46" mass="5167">MAESKATASFKIRNLRLQAAGLQARGNTKEANEVLKEIQRLQKLLK</sequence>
<proteinExistence type="predicted"/>